<protein>
    <submittedName>
        <fullName evidence="2">Uncharacterized protein</fullName>
    </submittedName>
</protein>
<dbReference type="EMBL" id="REGN01002398">
    <property type="protein sequence ID" value="RNA28392.1"/>
    <property type="molecule type" value="Genomic_DNA"/>
</dbReference>
<evidence type="ECO:0000256" key="1">
    <source>
        <dbReference type="SAM" id="MobiDB-lite"/>
    </source>
</evidence>
<sequence length="104" mass="11659">MDSAIQGVDSTLIVLERYLRTLHDFNRSNRNNYNNCNIGLEFKNIVDTAIVGVDSTLIAYDFNLTYYAFIQHKSSIYLGGLKGGESQAAHNGTESFFSAKRSKK</sequence>
<feature type="region of interest" description="Disordered" evidence="1">
    <location>
        <begin position="84"/>
        <end position="104"/>
    </location>
</feature>
<dbReference type="AlphaFoldDB" id="A0A3M7RY36"/>
<name>A0A3M7RY36_BRAPC</name>
<gene>
    <name evidence="2" type="ORF">BpHYR1_031783</name>
</gene>
<keyword evidence="3" id="KW-1185">Reference proteome</keyword>
<organism evidence="2 3">
    <name type="scientific">Brachionus plicatilis</name>
    <name type="common">Marine rotifer</name>
    <name type="synonym">Brachionus muelleri</name>
    <dbReference type="NCBI Taxonomy" id="10195"/>
    <lineage>
        <taxon>Eukaryota</taxon>
        <taxon>Metazoa</taxon>
        <taxon>Spiralia</taxon>
        <taxon>Gnathifera</taxon>
        <taxon>Rotifera</taxon>
        <taxon>Eurotatoria</taxon>
        <taxon>Monogononta</taxon>
        <taxon>Pseudotrocha</taxon>
        <taxon>Ploima</taxon>
        <taxon>Brachionidae</taxon>
        <taxon>Brachionus</taxon>
    </lineage>
</organism>
<evidence type="ECO:0000313" key="2">
    <source>
        <dbReference type="EMBL" id="RNA28392.1"/>
    </source>
</evidence>
<evidence type="ECO:0000313" key="3">
    <source>
        <dbReference type="Proteomes" id="UP000276133"/>
    </source>
</evidence>
<reference evidence="2 3" key="1">
    <citation type="journal article" date="2018" name="Sci. Rep.">
        <title>Genomic signatures of local adaptation to the degree of environmental predictability in rotifers.</title>
        <authorList>
            <person name="Franch-Gras L."/>
            <person name="Hahn C."/>
            <person name="Garcia-Roger E.M."/>
            <person name="Carmona M.J."/>
            <person name="Serra M."/>
            <person name="Gomez A."/>
        </authorList>
    </citation>
    <scope>NUCLEOTIDE SEQUENCE [LARGE SCALE GENOMIC DNA]</scope>
    <source>
        <strain evidence="2">HYR1</strain>
    </source>
</reference>
<dbReference type="Proteomes" id="UP000276133">
    <property type="component" value="Unassembled WGS sequence"/>
</dbReference>
<accession>A0A3M7RY36</accession>
<comment type="caution">
    <text evidence="2">The sequence shown here is derived from an EMBL/GenBank/DDBJ whole genome shotgun (WGS) entry which is preliminary data.</text>
</comment>
<proteinExistence type="predicted"/>